<dbReference type="NCBIfam" id="NF033745">
    <property type="entry name" value="class_C_sortase"/>
    <property type="match status" value="1"/>
</dbReference>
<dbReference type="InterPro" id="IPR023365">
    <property type="entry name" value="Sortase_dom-sf"/>
</dbReference>
<gene>
    <name evidence="4" type="ORF">EA457_00730</name>
</gene>
<dbReference type="GO" id="GO:0016787">
    <property type="term" value="F:hydrolase activity"/>
    <property type="evidence" value="ECO:0007669"/>
    <property type="project" value="UniProtKB-KW"/>
</dbReference>
<dbReference type="InterPro" id="IPR042002">
    <property type="entry name" value="Sortase_C"/>
</dbReference>
<name>A0A9X7RZS8_STRDY</name>
<dbReference type="AlphaFoldDB" id="A0A9X7RZS8"/>
<evidence type="ECO:0000256" key="2">
    <source>
        <dbReference type="PIRSR" id="PIRSR605754-1"/>
    </source>
</evidence>
<dbReference type="EMBL" id="CP033165">
    <property type="protein sequence ID" value="QGH01194.1"/>
    <property type="molecule type" value="Genomic_DNA"/>
</dbReference>
<dbReference type="SUPFAM" id="SSF63817">
    <property type="entry name" value="Sortase"/>
    <property type="match status" value="1"/>
</dbReference>
<dbReference type="RefSeq" id="WP_065355284.1">
    <property type="nucleotide sequence ID" value="NZ_CP033165.1"/>
</dbReference>
<keyword evidence="1" id="KW-0378">Hydrolase</keyword>
<feature type="transmembrane region" description="Helical" evidence="3">
    <location>
        <begin position="20"/>
        <end position="42"/>
    </location>
</feature>
<sequence>MKQKVNQLYQLIATNKLRSFLFILGILVVLFPIVSQVSYYLASHQQINQFEHKAAVIDRSAIERRISLAKAYNDAISRHPSLSDPFTSKEKAGLREYARMLEVNEQIGHVAIPKIGVDLPIYAGTSAAILEKGSGHLEGTSLPIGGKTTHAVLTAHRGLPTARLFTDLDKVKKGDYFYVTNLKGTLAYQVDRIMVIEPSQLDAVSIEEGKDYVTLLTCTPYMINSHRLLVRGVRVPLTSRQAKKESLTAVRPYQYYRWLVYLAIAVLIILVMIVAKYYQKTNKSS</sequence>
<evidence type="ECO:0000313" key="4">
    <source>
        <dbReference type="EMBL" id="QGH01194.1"/>
    </source>
</evidence>
<dbReference type="NCBIfam" id="TIGR01076">
    <property type="entry name" value="sortase_fam"/>
    <property type="match status" value="1"/>
</dbReference>
<feature type="active site" description="Proton donor/acceptor" evidence="2">
    <location>
        <position position="156"/>
    </location>
</feature>
<dbReference type="Gene3D" id="2.40.260.10">
    <property type="entry name" value="Sortase"/>
    <property type="match status" value="1"/>
</dbReference>
<accession>A0A9X7RZS8</accession>
<evidence type="ECO:0000256" key="3">
    <source>
        <dbReference type="SAM" id="Phobius"/>
    </source>
</evidence>
<protein>
    <submittedName>
        <fullName evidence="4">Class C sortase</fullName>
    </submittedName>
</protein>
<dbReference type="Proteomes" id="UP000347383">
    <property type="component" value="Chromosome"/>
</dbReference>
<proteinExistence type="predicted"/>
<dbReference type="CDD" id="cd05827">
    <property type="entry name" value="Sortase_C"/>
    <property type="match status" value="1"/>
</dbReference>
<organism evidence="4 5">
    <name type="scientific">Streptococcus dysgalactiae subsp. dysgalactiae</name>
    <dbReference type="NCBI Taxonomy" id="99822"/>
    <lineage>
        <taxon>Bacteria</taxon>
        <taxon>Bacillati</taxon>
        <taxon>Bacillota</taxon>
        <taxon>Bacilli</taxon>
        <taxon>Lactobacillales</taxon>
        <taxon>Streptococcaceae</taxon>
        <taxon>Streptococcus</taxon>
    </lineage>
</organism>
<feature type="active site" description="Acyl-thioester intermediate" evidence="2">
    <location>
        <position position="218"/>
    </location>
</feature>
<evidence type="ECO:0000256" key="1">
    <source>
        <dbReference type="ARBA" id="ARBA00022801"/>
    </source>
</evidence>
<keyword evidence="3" id="KW-0812">Transmembrane</keyword>
<reference evidence="4 5" key="1">
    <citation type="submission" date="2018-10" db="EMBL/GenBank/DDBJ databases">
        <title>Comparative Genomics Analysis of the Streptococcus dysgalactiae subspecies dysgalactiae.</title>
        <authorList>
            <person name="Koh T.H."/>
            <person name="Abdul Rahman N."/>
            <person name="Sessions O.M."/>
        </authorList>
    </citation>
    <scope>NUCLEOTIDE SEQUENCE [LARGE SCALE GENOMIC DNA]</scope>
    <source>
        <strain evidence="4 5">DB60705-15</strain>
    </source>
</reference>
<keyword evidence="3" id="KW-0472">Membrane</keyword>
<dbReference type="InterPro" id="IPR005754">
    <property type="entry name" value="Sortase"/>
</dbReference>
<keyword evidence="3" id="KW-1133">Transmembrane helix</keyword>
<feature type="transmembrane region" description="Helical" evidence="3">
    <location>
        <begin position="258"/>
        <end position="278"/>
    </location>
</feature>
<evidence type="ECO:0000313" key="5">
    <source>
        <dbReference type="Proteomes" id="UP000347383"/>
    </source>
</evidence>
<dbReference type="Pfam" id="PF04203">
    <property type="entry name" value="Sortase"/>
    <property type="match status" value="1"/>
</dbReference>